<dbReference type="Gene3D" id="3.90.1720.10">
    <property type="entry name" value="endopeptidase domain like (from Nostoc punctiforme)"/>
    <property type="match status" value="1"/>
</dbReference>
<dbReference type="PANTHER" id="PTHR31354:SF2">
    <property type="entry name" value="OS01G0793500 PROTEIN"/>
    <property type="match status" value="1"/>
</dbReference>
<evidence type="ECO:0000313" key="3">
    <source>
        <dbReference type="Proteomes" id="UP000039865"/>
    </source>
</evidence>
<feature type="signal peptide" evidence="1">
    <location>
        <begin position="1"/>
        <end position="20"/>
    </location>
</feature>
<dbReference type="EMBL" id="CCKQ01002867">
    <property type="protein sequence ID" value="CDW73981.1"/>
    <property type="molecule type" value="Genomic_DNA"/>
</dbReference>
<sequence length="596" mass="68132">MKNLAILSLLFAGIVQSTSHQEFLKQYETYNAKDIRLESDSLPIFKNHFGVSYTQEESNGGVTRKTLLGAPPSLYGTWERRHDFITQQTQNLKTQKEKKLNNTLYKCQQRGDSGTEYFEFLPSFAANVNASHPTYSFTSGLCFQQIDFAISYYPSPENFTSVTLDVTTSKPKSLLCSDNLFIGTFEIYHIEDFFFQKTTQIVYNNLTADEKEDILFNGITVYLFCDGIIDELVSVFNTLELFVGGISTNPWLPIIGSHVPEYMEKANVNFLNETIGWNLQVRPVQEVVLDKSLIKSGDYLMVFRLDGLDEIIMYGTGSHVGHSVMAMWFPDGELYVVESQDGWYWPIHNIQKNKFDDWIQYARNADFHVAILPLKDEMREKFNYTAALQFFNESEGLPFGYHTFLVGWLDTPEDNLPPLIPARFVPILFEILNKFIPDTIDIFLVQGLNHRLGTQNLTYPEVASAAAERGLTMEQLMAIPEQDGWLYHGIEPKDGRSYVCSSFVTGMYKAAGLFGDKVINPQEIHDRDLYNMNLFNKTQSLPEACKAADPTLPYCQILGKYRMDIADKELSYLEVYDHYCEKCPTIGPDFFRPDGC</sequence>
<proteinExistence type="predicted"/>
<dbReference type="InParanoid" id="A0A077ZWL9"/>
<name>A0A077ZWL9_STYLE</name>
<evidence type="ECO:0000313" key="2">
    <source>
        <dbReference type="EMBL" id="CDW73981.1"/>
    </source>
</evidence>
<feature type="chain" id="PRO_5001729049" evidence="1">
    <location>
        <begin position="21"/>
        <end position="596"/>
    </location>
</feature>
<dbReference type="AlphaFoldDB" id="A0A077ZWL9"/>
<reference evidence="2 3" key="1">
    <citation type="submission" date="2014-06" db="EMBL/GenBank/DDBJ databases">
        <authorList>
            <person name="Swart Estienne"/>
        </authorList>
    </citation>
    <scope>NUCLEOTIDE SEQUENCE [LARGE SCALE GENOMIC DNA]</scope>
    <source>
        <strain evidence="2 3">130c</strain>
    </source>
</reference>
<gene>
    <name evidence="2" type="primary">Contig8708.g9293</name>
    <name evidence="2" type="ORF">STYLEM_2971</name>
</gene>
<dbReference type="SUPFAM" id="SSF54001">
    <property type="entry name" value="Cysteine proteinases"/>
    <property type="match status" value="1"/>
</dbReference>
<dbReference type="OrthoDB" id="1847654at2759"/>
<dbReference type="InterPro" id="IPR038765">
    <property type="entry name" value="Papain-like_cys_pep_sf"/>
</dbReference>
<dbReference type="OMA" id="YNIHYYE"/>
<keyword evidence="1" id="KW-0732">Signal</keyword>
<keyword evidence="3" id="KW-1185">Reference proteome</keyword>
<accession>A0A077ZWL9</accession>
<protein>
    <submittedName>
        <fullName evidence="2">Uncharacterized protein</fullName>
    </submittedName>
</protein>
<dbReference type="PANTHER" id="PTHR31354">
    <property type="entry name" value="OS01G0793500 PROTEIN"/>
    <property type="match status" value="1"/>
</dbReference>
<dbReference type="Proteomes" id="UP000039865">
    <property type="component" value="Unassembled WGS sequence"/>
</dbReference>
<organism evidence="2 3">
    <name type="scientific">Stylonychia lemnae</name>
    <name type="common">Ciliate</name>
    <dbReference type="NCBI Taxonomy" id="5949"/>
    <lineage>
        <taxon>Eukaryota</taxon>
        <taxon>Sar</taxon>
        <taxon>Alveolata</taxon>
        <taxon>Ciliophora</taxon>
        <taxon>Intramacronucleata</taxon>
        <taxon>Spirotrichea</taxon>
        <taxon>Stichotrichia</taxon>
        <taxon>Sporadotrichida</taxon>
        <taxon>Oxytrichidae</taxon>
        <taxon>Stylonychinae</taxon>
        <taxon>Stylonychia</taxon>
    </lineage>
</organism>
<evidence type="ECO:0000256" key="1">
    <source>
        <dbReference type="SAM" id="SignalP"/>
    </source>
</evidence>